<evidence type="ECO:0000256" key="1">
    <source>
        <dbReference type="SAM" id="MobiDB-lite"/>
    </source>
</evidence>
<feature type="compositionally biased region" description="Basic and acidic residues" evidence="1">
    <location>
        <begin position="87"/>
        <end position="100"/>
    </location>
</feature>
<proteinExistence type="predicted"/>
<dbReference type="EMBL" id="CP035037">
    <property type="protein sequence ID" value="QAB18107.1"/>
    <property type="molecule type" value="Genomic_DNA"/>
</dbReference>
<evidence type="ECO:0008006" key="4">
    <source>
        <dbReference type="Google" id="ProtNLM"/>
    </source>
</evidence>
<dbReference type="Proteomes" id="UP000285768">
    <property type="component" value="Chromosome"/>
</dbReference>
<gene>
    <name evidence="2" type="ORF">Leucomu_09400</name>
</gene>
<reference evidence="2 3" key="1">
    <citation type="submission" date="2019-01" db="EMBL/GenBank/DDBJ databases">
        <title>Leucobacter muris sp. nov. isolated from the nose of a laboratory mouse.</title>
        <authorList>
            <person name="Benga L."/>
            <person name="Sproeer C."/>
            <person name="Schumann P."/>
            <person name="Verbarg S."/>
            <person name="Bunk B."/>
            <person name="Engelhardt E."/>
            <person name="Benten P.M."/>
            <person name="Sager M."/>
        </authorList>
    </citation>
    <scope>NUCLEOTIDE SEQUENCE [LARGE SCALE GENOMIC DNA]</scope>
    <source>
        <strain evidence="2 3">DSM 101948</strain>
    </source>
</reference>
<sequence>MGEQKRKKRHLWHRTPYDGVPGAYAAIQRFLYQFEGPAQLGDRNEPPYVPPADPKCPICGRSMKQHRIDRGGPGKPTHLTCPPPEPQEPRDRVADTEAEA</sequence>
<accession>A0ABX5QG90</accession>
<protein>
    <recommendedName>
        <fullName evidence="4">Type IV secretion protein Rhs</fullName>
    </recommendedName>
</protein>
<organism evidence="2 3">
    <name type="scientific">Leucobacter muris</name>
    <dbReference type="NCBI Taxonomy" id="1935379"/>
    <lineage>
        <taxon>Bacteria</taxon>
        <taxon>Bacillati</taxon>
        <taxon>Actinomycetota</taxon>
        <taxon>Actinomycetes</taxon>
        <taxon>Micrococcales</taxon>
        <taxon>Microbacteriaceae</taxon>
        <taxon>Leucobacter</taxon>
    </lineage>
</organism>
<evidence type="ECO:0000313" key="3">
    <source>
        <dbReference type="Proteomes" id="UP000285768"/>
    </source>
</evidence>
<evidence type="ECO:0000313" key="2">
    <source>
        <dbReference type="EMBL" id="QAB18107.1"/>
    </source>
</evidence>
<keyword evidence="3" id="KW-1185">Reference proteome</keyword>
<feature type="region of interest" description="Disordered" evidence="1">
    <location>
        <begin position="64"/>
        <end position="100"/>
    </location>
</feature>
<dbReference type="RefSeq" id="WP_128387051.1">
    <property type="nucleotide sequence ID" value="NZ_CP035037.1"/>
</dbReference>
<name>A0ABX5QG90_9MICO</name>